<evidence type="ECO:0000256" key="1">
    <source>
        <dbReference type="SAM" id="MobiDB-lite"/>
    </source>
</evidence>
<dbReference type="EMBL" id="BPVZ01000007">
    <property type="protein sequence ID" value="GKU93915.1"/>
    <property type="molecule type" value="Genomic_DNA"/>
</dbReference>
<keyword evidence="3" id="KW-1185">Reference proteome</keyword>
<evidence type="ECO:0000313" key="3">
    <source>
        <dbReference type="Proteomes" id="UP001054252"/>
    </source>
</evidence>
<reference evidence="2 3" key="1">
    <citation type="journal article" date="2021" name="Commun. Biol.">
        <title>The genome of Shorea leprosula (Dipterocarpaceae) highlights the ecological relevance of drought in aseasonal tropical rainforests.</title>
        <authorList>
            <person name="Ng K.K.S."/>
            <person name="Kobayashi M.J."/>
            <person name="Fawcett J.A."/>
            <person name="Hatakeyama M."/>
            <person name="Paape T."/>
            <person name="Ng C.H."/>
            <person name="Ang C.C."/>
            <person name="Tnah L.H."/>
            <person name="Lee C.T."/>
            <person name="Nishiyama T."/>
            <person name="Sese J."/>
            <person name="O'Brien M.J."/>
            <person name="Copetti D."/>
            <person name="Mohd Noor M.I."/>
            <person name="Ong R.C."/>
            <person name="Putra M."/>
            <person name="Sireger I.Z."/>
            <person name="Indrioko S."/>
            <person name="Kosugi Y."/>
            <person name="Izuno A."/>
            <person name="Isagi Y."/>
            <person name="Lee S.L."/>
            <person name="Shimizu K.K."/>
        </authorList>
    </citation>
    <scope>NUCLEOTIDE SEQUENCE [LARGE SCALE GENOMIC DNA]</scope>
    <source>
        <strain evidence="2">214</strain>
    </source>
</reference>
<dbReference type="Proteomes" id="UP001054252">
    <property type="component" value="Unassembled WGS sequence"/>
</dbReference>
<protein>
    <submittedName>
        <fullName evidence="2">Uncharacterized protein</fullName>
    </submittedName>
</protein>
<organism evidence="2 3">
    <name type="scientific">Rubroshorea leprosula</name>
    <dbReference type="NCBI Taxonomy" id="152421"/>
    <lineage>
        <taxon>Eukaryota</taxon>
        <taxon>Viridiplantae</taxon>
        <taxon>Streptophyta</taxon>
        <taxon>Embryophyta</taxon>
        <taxon>Tracheophyta</taxon>
        <taxon>Spermatophyta</taxon>
        <taxon>Magnoliopsida</taxon>
        <taxon>eudicotyledons</taxon>
        <taxon>Gunneridae</taxon>
        <taxon>Pentapetalae</taxon>
        <taxon>rosids</taxon>
        <taxon>malvids</taxon>
        <taxon>Malvales</taxon>
        <taxon>Dipterocarpaceae</taxon>
        <taxon>Rubroshorea</taxon>
    </lineage>
</organism>
<feature type="region of interest" description="Disordered" evidence="1">
    <location>
        <begin position="1"/>
        <end position="27"/>
    </location>
</feature>
<sequence>MEAPNQLLKGHQKSDQRKEEGRTAPAIQKNRIEIILEGVE</sequence>
<accession>A0AAV5I4A0</accession>
<gene>
    <name evidence="2" type="ORF">SLEP1_g7468</name>
</gene>
<proteinExistence type="predicted"/>
<comment type="caution">
    <text evidence="2">The sequence shown here is derived from an EMBL/GenBank/DDBJ whole genome shotgun (WGS) entry which is preliminary data.</text>
</comment>
<dbReference type="AlphaFoldDB" id="A0AAV5I4A0"/>
<feature type="compositionally biased region" description="Basic and acidic residues" evidence="1">
    <location>
        <begin position="12"/>
        <end position="22"/>
    </location>
</feature>
<evidence type="ECO:0000313" key="2">
    <source>
        <dbReference type="EMBL" id="GKU93915.1"/>
    </source>
</evidence>
<name>A0AAV5I4A0_9ROSI</name>